<protein>
    <submittedName>
        <fullName evidence="1">Uncharacterized protein</fullName>
    </submittedName>
</protein>
<keyword evidence="2" id="KW-1185">Reference proteome</keyword>
<proteinExistence type="predicted"/>
<comment type="caution">
    <text evidence="1">The sequence shown here is derived from an EMBL/GenBank/DDBJ whole genome shotgun (WGS) entry which is preliminary data.</text>
</comment>
<sequence length="54" mass="6106">MLRQMRAWRHEDLSQVLDNTLECEKACKTAGSPDALLAERLLLEVAGRARRLGL</sequence>
<dbReference type="EMBL" id="BATC01000006">
    <property type="protein sequence ID" value="GAD58302.1"/>
    <property type="molecule type" value="Genomic_DNA"/>
</dbReference>
<dbReference type="AlphaFoldDB" id="A0A8E0NAY0"/>
<evidence type="ECO:0000313" key="2">
    <source>
        <dbReference type="Proteomes" id="UP000016569"/>
    </source>
</evidence>
<gene>
    <name evidence="1" type="ORF">MBEBAB_0552</name>
</gene>
<accession>A0A8E0NAY0</accession>
<name>A0A8E0NAY0_9CAUL</name>
<dbReference type="Gene3D" id="1.20.272.10">
    <property type="match status" value="1"/>
</dbReference>
<evidence type="ECO:0000313" key="1">
    <source>
        <dbReference type="EMBL" id="GAD58302.1"/>
    </source>
</evidence>
<reference evidence="2" key="1">
    <citation type="journal article" date="2013" name="Genome Announc.">
        <title>Draft Genome Sequence of the Dimorphic Prosthecate Bacterium Brevundimonas abyssalis TAR-001T.</title>
        <authorList>
            <person name="Tsubouchi T."/>
            <person name="Nishi S."/>
            <person name="Usui K."/>
            <person name="Shimane Y."/>
            <person name="Takaki Y."/>
            <person name="Maruyama T."/>
            <person name="Hatada Y."/>
        </authorList>
    </citation>
    <scope>NUCLEOTIDE SEQUENCE [LARGE SCALE GENOMIC DNA]</scope>
    <source>
        <strain evidence="2">TAR-001</strain>
    </source>
</reference>
<dbReference type="Proteomes" id="UP000016569">
    <property type="component" value="Unassembled WGS sequence"/>
</dbReference>
<organism evidence="1 2">
    <name type="scientific">Brevundimonas abyssalis TAR-001</name>
    <dbReference type="NCBI Taxonomy" id="1391729"/>
    <lineage>
        <taxon>Bacteria</taxon>
        <taxon>Pseudomonadati</taxon>
        <taxon>Pseudomonadota</taxon>
        <taxon>Alphaproteobacteria</taxon>
        <taxon>Caulobacterales</taxon>
        <taxon>Caulobacteraceae</taxon>
        <taxon>Brevundimonas</taxon>
    </lineage>
</organism>